<feature type="binding site" evidence="6">
    <location>
        <position position="133"/>
    </location>
    <ligand>
        <name>FAD</name>
        <dbReference type="ChEBI" id="CHEBI:57692"/>
    </ligand>
</feature>
<organism evidence="8 9">
    <name type="scientific">Limosilactobacillus frumenti DSM 13145</name>
    <dbReference type="NCBI Taxonomy" id="1423746"/>
    <lineage>
        <taxon>Bacteria</taxon>
        <taxon>Bacillati</taxon>
        <taxon>Bacillota</taxon>
        <taxon>Bacilli</taxon>
        <taxon>Lactobacillales</taxon>
        <taxon>Lactobacillaceae</taxon>
        <taxon>Limosilactobacillus</taxon>
    </lineage>
</organism>
<keyword evidence="3 6" id="KW-0274">FAD</keyword>
<dbReference type="Gene3D" id="3.50.50.60">
    <property type="entry name" value="FAD/NAD(P)-binding domain"/>
    <property type="match status" value="2"/>
</dbReference>
<feature type="binding site" evidence="6">
    <location>
        <position position="99"/>
    </location>
    <ligand>
        <name>FAD</name>
        <dbReference type="ChEBI" id="CHEBI:57692"/>
    </ligand>
</feature>
<dbReference type="PRINTS" id="PR00368">
    <property type="entry name" value="FADPNR"/>
</dbReference>
<dbReference type="GO" id="GO:0004324">
    <property type="term" value="F:ferredoxin-NADP+ reductase activity"/>
    <property type="evidence" value="ECO:0007669"/>
    <property type="project" value="UniProtKB-UniRule"/>
</dbReference>
<evidence type="ECO:0000256" key="2">
    <source>
        <dbReference type="ARBA" id="ARBA00022630"/>
    </source>
</evidence>
<protein>
    <recommendedName>
        <fullName evidence="6">Ferredoxin--NADP reductase</fullName>
        <shortName evidence="6">FNR</shortName>
        <shortName evidence="6">Fd-NADP(+) reductase</shortName>
        <ecNumber evidence="6">1.18.1.2</ecNumber>
    </recommendedName>
</protein>
<dbReference type="PRINTS" id="PR00469">
    <property type="entry name" value="PNDRDTASEII"/>
</dbReference>
<feature type="binding site" evidence="6">
    <location>
        <position position="54"/>
    </location>
    <ligand>
        <name>FAD</name>
        <dbReference type="ChEBI" id="CHEBI:57692"/>
    </ligand>
</feature>
<feature type="binding site" evidence="6">
    <location>
        <position position="297"/>
    </location>
    <ligand>
        <name>FAD</name>
        <dbReference type="ChEBI" id="CHEBI:57692"/>
    </ligand>
</feature>
<evidence type="ECO:0000256" key="1">
    <source>
        <dbReference type="ARBA" id="ARBA00011738"/>
    </source>
</evidence>
<gene>
    <name evidence="8" type="ORF">FD27_GL000408</name>
</gene>
<dbReference type="AlphaFoldDB" id="A0A0R1PAK9"/>
<evidence type="ECO:0000259" key="7">
    <source>
        <dbReference type="Pfam" id="PF07992"/>
    </source>
</evidence>
<feature type="domain" description="FAD/NAD(P)-binding" evidence="7">
    <location>
        <begin position="17"/>
        <end position="314"/>
    </location>
</feature>
<comment type="caution">
    <text evidence="6">Lacks conserved residue(s) required for the propagation of feature annotation.</text>
</comment>
<evidence type="ECO:0000256" key="4">
    <source>
        <dbReference type="ARBA" id="ARBA00022857"/>
    </source>
</evidence>
<dbReference type="HAMAP" id="MF_01685">
    <property type="entry name" value="FENR2"/>
    <property type="match status" value="1"/>
</dbReference>
<comment type="similarity">
    <text evidence="6">Belongs to the ferredoxin--NADP reductase type 2 family.</text>
</comment>
<evidence type="ECO:0000313" key="9">
    <source>
        <dbReference type="Proteomes" id="UP000051445"/>
    </source>
</evidence>
<dbReference type="PATRIC" id="fig|1423746.3.peg.416"/>
<feature type="binding site" evidence="6">
    <location>
        <position position="59"/>
    </location>
    <ligand>
        <name>FAD</name>
        <dbReference type="ChEBI" id="CHEBI:57692"/>
    </ligand>
</feature>
<dbReference type="STRING" id="1423746.FD27_GL000408"/>
<dbReference type="GO" id="GO:0050660">
    <property type="term" value="F:flavin adenine dinucleotide binding"/>
    <property type="evidence" value="ECO:0007669"/>
    <property type="project" value="UniProtKB-UniRule"/>
</dbReference>
<dbReference type="InterPro" id="IPR036188">
    <property type="entry name" value="FAD/NAD-bd_sf"/>
</dbReference>
<evidence type="ECO:0000313" key="8">
    <source>
        <dbReference type="EMBL" id="KRL27668.1"/>
    </source>
</evidence>
<feature type="binding site" evidence="6">
    <location>
        <position position="46"/>
    </location>
    <ligand>
        <name>FAD</name>
        <dbReference type="ChEBI" id="CHEBI:57692"/>
    </ligand>
</feature>
<proteinExistence type="inferred from homology"/>
<sequence length="343" mass="37770">MLQLNVMREEDIMTEKYDVTIIGGGPAGMFAAFYCGLHELNAQLIESLPQLGGQVGALYPEKKIWDVAGMPGVTGRQLVDSLKKQMQVAPVKVFTDETVKDVVKEDDGSFVIKSDQRTSRSRAVVIALGNGAFQPRKLALPDADQLEGHQLHYFVTHKDAFAGQRVAVLGGGDSAIDIALMLEPVAKQVSIVHRRDQFRGLEHTVTKLKESSVKLMTPYLPRKLTVQDDESVTLDLKKMHTDEIDQLNVDQVIVNYGFTSNNAALNQWSLDLDSQRNMIKVDSTMETNIDGVYAIGDGVIYPGKVALIATAFGEAPTAITSLAKQLYPHKRMAMHSSSMKINR</sequence>
<reference evidence="8 9" key="1">
    <citation type="journal article" date="2015" name="Genome Announc.">
        <title>Expanding the biotechnology potential of lactobacilli through comparative genomics of 213 strains and associated genera.</title>
        <authorList>
            <person name="Sun Z."/>
            <person name="Harris H.M."/>
            <person name="McCann A."/>
            <person name="Guo C."/>
            <person name="Argimon S."/>
            <person name="Zhang W."/>
            <person name="Yang X."/>
            <person name="Jeffery I.B."/>
            <person name="Cooney J.C."/>
            <person name="Kagawa T.F."/>
            <person name="Liu W."/>
            <person name="Song Y."/>
            <person name="Salvetti E."/>
            <person name="Wrobel A."/>
            <person name="Rasinkangas P."/>
            <person name="Parkhill J."/>
            <person name="Rea M.C."/>
            <person name="O'Sullivan O."/>
            <person name="Ritari J."/>
            <person name="Douillard F.P."/>
            <person name="Paul Ross R."/>
            <person name="Yang R."/>
            <person name="Briner A.E."/>
            <person name="Felis G.E."/>
            <person name="de Vos W.M."/>
            <person name="Barrangou R."/>
            <person name="Klaenhammer T.R."/>
            <person name="Caufield P.W."/>
            <person name="Cui Y."/>
            <person name="Zhang H."/>
            <person name="O'Toole P.W."/>
        </authorList>
    </citation>
    <scope>NUCLEOTIDE SEQUENCE [LARGE SCALE GENOMIC DNA]</scope>
    <source>
        <strain evidence="8 9">DSM 13145</strain>
    </source>
</reference>
<evidence type="ECO:0000256" key="6">
    <source>
        <dbReference type="HAMAP-Rule" id="MF_01685"/>
    </source>
</evidence>
<keyword evidence="9" id="KW-1185">Reference proteome</keyword>
<dbReference type="Proteomes" id="UP000051445">
    <property type="component" value="Unassembled WGS sequence"/>
</dbReference>
<dbReference type="EC" id="1.18.1.2" evidence="6"/>
<dbReference type="SUPFAM" id="SSF51905">
    <property type="entry name" value="FAD/NAD(P)-binding domain"/>
    <property type="match status" value="1"/>
</dbReference>
<evidence type="ECO:0000256" key="3">
    <source>
        <dbReference type="ARBA" id="ARBA00022827"/>
    </source>
</evidence>
<dbReference type="InterPro" id="IPR022890">
    <property type="entry name" value="Fd--NADP_Rdtase_type_2"/>
</dbReference>
<keyword evidence="2 6" id="KW-0285">Flavoprotein</keyword>
<feature type="binding site" evidence="6">
    <location>
        <position position="337"/>
    </location>
    <ligand>
        <name>FAD</name>
        <dbReference type="ChEBI" id="CHEBI:57692"/>
    </ligand>
</feature>
<evidence type="ECO:0000256" key="5">
    <source>
        <dbReference type="ARBA" id="ARBA00023002"/>
    </source>
</evidence>
<keyword evidence="4 6" id="KW-0521">NADP</keyword>
<keyword evidence="5 6" id="KW-0560">Oxidoreductase</keyword>
<dbReference type="GO" id="GO:0050661">
    <property type="term" value="F:NADP binding"/>
    <property type="evidence" value="ECO:0007669"/>
    <property type="project" value="UniProtKB-UniRule"/>
</dbReference>
<name>A0A0R1PAK9_9LACO</name>
<comment type="caution">
    <text evidence="8">The sequence shown here is derived from an EMBL/GenBank/DDBJ whole genome shotgun (WGS) entry which is preliminary data.</text>
</comment>
<dbReference type="PANTHER" id="PTHR48105">
    <property type="entry name" value="THIOREDOXIN REDUCTASE 1-RELATED-RELATED"/>
    <property type="match status" value="1"/>
</dbReference>
<comment type="subunit">
    <text evidence="1 6">Homodimer.</text>
</comment>
<dbReference type="InterPro" id="IPR023753">
    <property type="entry name" value="FAD/NAD-binding_dom"/>
</dbReference>
<comment type="catalytic activity">
    <reaction evidence="6">
        <text>2 reduced [2Fe-2S]-[ferredoxin] + NADP(+) + H(+) = 2 oxidized [2Fe-2S]-[ferredoxin] + NADPH</text>
        <dbReference type="Rhea" id="RHEA:20125"/>
        <dbReference type="Rhea" id="RHEA-COMP:10000"/>
        <dbReference type="Rhea" id="RHEA-COMP:10001"/>
        <dbReference type="ChEBI" id="CHEBI:15378"/>
        <dbReference type="ChEBI" id="CHEBI:33737"/>
        <dbReference type="ChEBI" id="CHEBI:33738"/>
        <dbReference type="ChEBI" id="CHEBI:57783"/>
        <dbReference type="ChEBI" id="CHEBI:58349"/>
        <dbReference type="EC" id="1.18.1.2"/>
    </reaction>
</comment>
<accession>A0A0R1PAK9</accession>
<dbReference type="Pfam" id="PF07992">
    <property type="entry name" value="Pyr_redox_2"/>
    <property type="match status" value="1"/>
</dbReference>
<comment type="cofactor">
    <cofactor evidence="6">
        <name>FAD</name>
        <dbReference type="ChEBI" id="CHEBI:57692"/>
    </cofactor>
    <text evidence="6">Binds 1 FAD per subunit.</text>
</comment>
<dbReference type="EMBL" id="AZER01000014">
    <property type="protein sequence ID" value="KRL27668.1"/>
    <property type="molecule type" value="Genomic_DNA"/>
</dbReference>
<dbReference type="InterPro" id="IPR050097">
    <property type="entry name" value="Ferredoxin-NADP_redctase_2"/>
</dbReference>